<keyword evidence="4" id="KW-1185">Reference proteome</keyword>
<gene>
    <name evidence="3" type="ORF">HNR67_007265</name>
</gene>
<accession>A0A7W7CH49</accession>
<keyword evidence="2" id="KW-1133">Transmembrane helix</keyword>
<dbReference type="InterPro" id="IPR021401">
    <property type="entry name" value="DUF3040"/>
</dbReference>
<keyword evidence="2" id="KW-0812">Transmembrane</keyword>
<comment type="caution">
    <text evidence="3">The sequence shown here is derived from an EMBL/GenBank/DDBJ whole genome shotgun (WGS) entry which is preliminary data.</text>
</comment>
<proteinExistence type="predicted"/>
<evidence type="ECO:0008006" key="5">
    <source>
        <dbReference type="Google" id="ProtNLM"/>
    </source>
</evidence>
<sequence>MLSQDDRRRLAELADHLQANDPAFTEGLRTGHPTPPRDDRRWPVVAAGLLAATTLLIALATLSLPLTFVALVGLGWAIVAYHQRVRRAHHWTTRPQWHRLG</sequence>
<feature type="region of interest" description="Disordered" evidence="1">
    <location>
        <begin position="16"/>
        <end position="40"/>
    </location>
</feature>
<protein>
    <recommendedName>
        <fullName evidence="5">DUF3040 domain-containing protein</fullName>
    </recommendedName>
</protein>
<name>A0A7W7CH49_9PSEU</name>
<feature type="transmembrane region" description="Helical" evidence="2">
    <location>
        <begin position="66"/>
        <end position="82"/>
    </location>
</feature>
<keyword evidence="2" id="KW-0472">Membrane</keyword>
<dbReference type="AlphaFoldDB" id="A0A7W7CH49"/>
<dbReference type="Proteomes" id="UP000533598">
    <property type="component" value="Unassembled WGS sequence"/>
</dbReference>
<dbReference type="RefSeq" id="WP_185007500.1">
    <property type="nucleotide sequence ID" value="NZ_BAAAUI010000045.1"/>
</dbReference>
<dbReference type="EMBL" id="JACHMH010000001">
    <property type="protein sequence ID" value="MBB4681147.1"/>
    <property type="molecule type" value="Genomic_DNA"/>
</dbReference>
<dbReference type="Pfam" id="PF11239">
    <property type="entry name" value="DUF3040"/>
    <property type="match status" value="1"/>
</dbReference>
<reference evidence="3 4" key="1">
    <citation type="submission" date="2020-08" db="EMBL/GenBank/DDBJ databases">
        <title>Sequencing the genomes of 1000 actinobacteria strains.</title>
        <authorList>
            <person name="Klenk H.-P."/>
        </authorList>
    </citation>
    <scope>NUCLEOTIDE SEQUENCE [LARGE SCALE GENOMIC DNA]</scope>
    <source>
        <strain evidence="3 4">DSM 44230</strain>
    </source>
</reference>
<evidence type="ECO:0000256" key="1">
    <source>
        <dbReference type="SAM" id="MobiDB-lite"/>
    </source>
</evidence>
<evidence type="ECO:0000256" key="2">
    <source>
        <dbReference type="SAM" id="Phobius"/>
    </source>
</evidence>
<evidence type="ECO:0000313" key="4">
    <source>
        <dbReference type="Proteomes" id="UP000533598"/>
    </source>
</evidence>
<evidence type="ECO:0000313" key="3">
    <source>
        <dbReference type="EMBL" id="MBB4681147.1"/>
    </source>
</evidence>
<organism evidence="3 4">
    <name type="scientific">Crossiella cryophila</name>
    <dbReference type="NCBI Taxonomy" id="43355"/>
    <lineage>
        <taxon>Bacteria</taxon>
        <taxon>Bacillati</taxon>
        <taxon>Actinomycetota</taxon>
        <taxon>Actinomycetes</taxon>
        <taxon>Pseudonocardiales</taxon>
        <taxon>Pseudonocardiaceae</taxon>
        <taxon>Crossiella</taxon>
    </lineage>
</organism>